<dbReference type="EMBL" id="BPQB01000044">
    <property type="protein sequence ID" value="GJE94989.1"/>
    <property type="molecule type" value="Genomic_DNA"/>
</dbReference>
<sequence length="100" mass="11078">MAQAADLKGLHIQRVSGFWSPPSRLLPAFDESANDLSTEPLIFNYLRSATCSERGGTKLLESSSMKRSAVCSIWLAVMVRCIVVAQRYERDQKFAEPKGG</sequence>
<comment type="caution">
    <text evidence="1">The sequence shown here is derived from an EMBL/GenBank/DDBJ whole genome shotgun (WGS) entry which is preliminary data.</text>
</comment>
<dbReference type="AlphaFoldDB" id="A0A9P3LHU2"/>
<organism evidence="1 2">
    <name type="scientific">Phanerochaete sordida</name>
    <dbReference type="NCBI Taxonomy" id="48140"/>
    <lineage>
        <taxon>Eukaryota</taxon>
        <taxon>Fungi</taxon>
        <taxon>Dikarya</taxon>
        <taxon>Basidiomycota</taxon>
        <taxon>Agaricomycotina</taxon>
        <taxon>Agaricomycetes</taxon>
        <taxon>Polyporales</taxon>
        <taxon>Phanerochaetaceae</taxon>
        <taxon>Phanerochaete</taxon>
    </lineage>
</organism>
<evidence type="ECO:0000313" key="2">
    <source>
        <dbReference type="Proteomes" id="UP000703269"/>
    </source>
</evidence>
<reference evidence="1 2" key="1">
    <citation type="submission" date="2021-08" db="EMBL/GenBank/DDBJ databases">
        <title>Draft Genome Sequence of Phanerochaete sordida strain YK-624.</title>
        <authorList>
            <person name="Mori T."/>
            <person name="Dohra H."/>
            <person name="Suzuki T."/>
            <person name="Kawagishi H."/>
            <person name="Hirai H."/>
        </authorList>
    </citation>
    <scope>NUCLEOTIDE SEQUENCE [LARGE SCALE GENOMIC DNA]</scope>
    <source>
        <strain evidence="1 2">YK-624</strain>
    </source>
</reference>
<dbReference type="Proteomes" id="UP000703269">
    <property type="component" value="Unassembled WGS sequence"/>
</dbReference>
<name>A0A9P3LHU2_9APHY</name>
<proteinExistence type="predicted"/>
<protein>
    <submittedName>
        <fullName evidence="1">Uncharacterized protein</fullName>
    </submittedName>
</protein>
<accession>A0A9P3LHU2</accession>
<gene>
    <name evidence="1" type="ORF">PsYK624_111660</name>
</gene>
<evidence type="ECO:0000313" key="1">
    <source>
        <dbReference type="EMBL" id="GJE94989.1"/>
    </source>
</evidence>
<keyword evidence="2" id="KW-1185">Reference proteome</keyword>